<dbReference type="GO" id="GO:0019380">
    <property type="term" value="P:3-phenylpropionate catabolic process"/>
    <property type="evidence" value="ECO:0007669"/>
    <property type="project" value="TreeGrafter"/>
</dbReference>
<sequence>MNAPTQIQTPANPRYVDRDTLFEVERFLIREARMLDEERFREWWQTQLTEDVHYVLPVREIRMRADKKTVGSNPGAFVFNDNYGMLDMRIRRLETGLVWMEDPQNYIRRFVSNIDAAWADVDGEVDAWSNFIVYRNRRQRDETVVWGTKQCRLRKVDGQWKLARRVILVDQRVVLDKNLYFFL</sequence>
<protein>
    <submittedName>
        <fullName evidence="3">Oxygenase beta subunit</fullName>
    </submittedName>
</protein>
<dbReference type="GO" id="GO:0016491">
    <property type="term" value="F:oxidoreductase activity"/>
    <property type="evidence" value="ECO:0007669"/>
    <property type="project" value="UniProtKB-KW"/>
</dbReference>
<comment type="similarity">
    <text evidence="1">Belongs to the bacterial ring-hydroxylating dioxygenase beta subunit family.</text>
</comment>
<organism evidence="3">
    <name type="scientific">uncultured bacterium UPO36</name>
    <dbReference type="NCBI Taxonomy" id="1776963"/>
    <lineage>
        <taxon>Bacteria</taxon>
        <taxon>environmental samples</taxon>
    </lineage>
</organism>
<dbReference type="SUPFAM" id="SSF54427">
    <property type="entry name" value="NTF2-like"/>
    <property type="match status" value="1"/>
</dbReference>
<dbReference type="Pfam" id="PF00866">
    <property type="entry name" value="Ring_hydroxyl_B"/>
    <property type="match status" value="1"/>
</dbReference>
<dbReference type="AlphaFoldDB" id="A0A126SXK5"/>
<dbReference type="PANTHER" id="PTHR41534:SF2">
    <property type="entry name" value="3-PHENYLPROPIONATE_CINNAMIC ACID DIOXYGENASE SUBUNIT BETA"/>
    <property type="match status" value="1"/>
</dbReference>
<reference evidence="3" key="1">
    <citation type="journal article" date="2016" name="Appl. Environ. Microbiol.">
        <title>Functional Metagenomics of a Biostimulated Petroleum-Contaminated Soil Reveals an Extraordinary Diversity of Extradiol Dioxygenases.</title>
        <authorList>
            <person name="Terron-Gonzalez L."/>
            <person name="Martin-Cabello G."/>
            <person name="Ferrer M."/>
            <person name="Santero E."/>
        </authorList>
    </citation>
    <scope>NUCLEOTIDE SEQUENCE</scope>
</reference>
<dbReference type="InterPro" id="IPR032710">
    <property type="entry name" value="NTF2-like_dom_sf"/>
</dbReference>
<dbReference type="PANTHER" id="PTHR41534">
    <property type="entry name" value="BLR3401 PROTEIN"/>
    <property type="match status" value="1"/>
</dbReference>
<keyword evidence="2" id="KW-0560">Oxidoreductase</keyword>
<accession>A0A126SXK5</accession>
<proteinExistence type="inferred from homology"/>
<dbReference type="NCBIfam" id="NF007479">
    <property type="entry name" value="PRK10069.1"/>
    <property type="match status" value="1"/>
</dbReference>
<dbReference type="EMBL" id="KU144966">
    <property type="protein sequence ID" value="AMK59030.1"/>
    <property type="molecule type" value="Genomic_DNA"/>
</dbReference>
<evidence type="ECO:0000256" key="1">
    <source>
        <dbReference type="ARBA" id="ARBA00009570"/>
    </source>
</evidence>
<name>A0A126SXK5_9BACT</name>
<evidence type="ECO:0000256" key="2">
    <source>
        <dbReference type="ARBA" id="ARBA00023002"/>
    </source>
</evidence>
<dbReference type="InterPro" id="IPR000391">
    <property type="entry name" value="Rng_hydr_dOase-bsu"/>
</dbReference>
<evidence type="ECO:0000313" key="3">
    <source>
        <dbReference type="EMBL" id="AMK59030.1"/>
    </source>
</evidence>
<dbReference type="Gene3D" id="3.10.450.50">
    <property type="match status" value="1"/>
</dbReference>
<dbReference type="CDD" id="cd00667">
    <property type="entry name" value="ring_hydroxylating_dioxygenases_beta"/>
    <property type="match status" value="1"/>
</dbReference>